<dbReference type="InterPro" id="IPR016181">
    <property type="entry name" value="Acyl_CoA_acyltransferase"/>
</dbReference>
<dbReference type="Pfam" id="PF11090">
    <property type="entry name" value="Phage_T7_Gp13"/>
    <property type="match status" value="1"/>
</dbReference>
<proteinExistence type="predicted"/>
<comment type="caution">
    <text evidence="2">The sequence shown here is derived from an EMBL/GenBank/DDBJ whole genome shotgun (WGS) entry which is preliminary data.</text>
</comment>
<reference evidence="2" key="1">
    <citation type="submission" date="2020-10" db="EMBL/GenBank/DDBJ databases">
        <authorList>
            <person name="Gilroy R."/>
        </authorList>
    </citation>
    <scope>NUCLEOTIDE SEQUENCE</scope>
    <source>
        <strain evidence="2">ChiW3-316</strain>
    </source>
</reference>
<dbReference type="EMBL" id="DVNC01000028">
    <property type="protein sequence ID" value="HIU53298.1"/>
    <property type="molecule type" value="Genomic_DNA"/>
</dbReference>
<accession>A0A9D1M474</accession>
<name>A0A9D1M474_9PROT</name>
<feature type="domain" description="N-acetyltransferase" evidence="1">
    <location>
        <begin position="3"/>
        <end position="156"/>
    </location>
</feature>
<evidence type="ECO:0000259" key="1">
    <source>
        <dbReference type="PROSITE" id="PS51186"/>
    </source>
</evidence>
<evidence type="ECO:0000313" key="3">
    <source>
        <dbReference type="Proteomes" id="UP000824107"/>
    </source>
</evidence>
<dbReference type="GO" id="GO:0016747">
    <property type="term" value="F:acyltransferase activity, transferring groups other than amino-acyl groups"/>
    <property type="evidence" value="ECO:0007669"/>
    <property type="project" value="InterPro"/>
</dbReference>
<dbReference type="Proteomes" id="UP000824107">
    <property type="component" value="Unassembled WGS sequence"/>
</dbReference>
<sequence length="161" mass="18619">MAVKLRLCEAGDIEYIAANMRAVDAEEIRLAGNHDPFECLTQGASHSVYCRVIEINGRPAAILGLVPLDNVKGRGICWLLGTDDIERYAKAFCELCRQELTAMMKRAERVENFVWAENRVSIRWLKWLGFEFEHQEIVWGPEKARFLHFYKEKEVSKCVNR</sequence>
<dbReference type="PROSITE" id="PS51186">
    <property type="entry name" value="GNAT"/>
    <property type="match status" value="1"/>
</dbReference>
<dbReference type="InterPro" id="IPR000182">
    <property type="entry name" value="GNAT_dom"/>
</dbReference>
<dbReference type="SUPFAM" id="SSF55729">
    <property type="entry name" value="Acyl-CoA N-acyltransferases (Nat)"/>
    <property type="match status" value="1"/>
</dbReference>
<dbReference type="AlphaFoldDB" id="A0A9D1M474"/>
<dbReference type="Gene3D" id="3.40.630.30">
    <property type="match status" value="1"/>
</dbReference>
<organism evidence="2 3">
    <name type="scientific">Candidatus Scatocola faecipullorum</name>
    <dbReference type="NCBI Taxonomy" id="2840917"/>
    <lineage>
        <taxon>Bacteria</taxon>
        <taxon>Pseudomonadati</taxon>
        <taxon>Pseudomonadota</taxon>
        <taxon>Alphaproteobacteria</taxon>
        <taxon>Rhodospirillales</taxon>
        <taxon>Rhodospirillaceae</taxon>
        <taxon>Rhodospirillaceae incertae sedis</taxon>
        <taxon>Candidatus Scatocola</taxon>
    </lineage>
</organism>
<evidence type="ECO:0000313" key="2">
    <source>
        <dbReference type="EMBL" id="HIU53298.1"/>
    </source>
</evidence>
<gene>
    <name evidence="2" type="ORF">IAD20_04370</name>
</gene>
<reference evidence="2" key="2">
    <citation type="journal article" date="2021" name="PeerJ">
        <title>Extensive microbial diversity within the chicken gut microbiome revealed by metagenomics and culture.</title>
        <authorList>
            <person name="Gilroy R."/>
            <person name="Ravi A."/>
            <person name="Getino M."/>
            <person name="Pursley I."/>
            <person name="Horton D.L."/>
            <person name="Alikhan N.F."/>
            <person name="Baker D."/>
            <person name="Gharbi K."/>
            <person name="Hall N."/>
            <person name="Watson M."/>
            <person name="Adriaenssens E.M."/>
            <person name="Foster-Nyarko E."/>
            <person name="Jarju S."/>
            <person name="Secka A."/>
            <person name="Antonio M."/>
            <person name="Oren A."/>
            <person name="Chaudhuri R.R."/>
            <person name="La Ragione R."/>
            <person name="Hildebrand F."/>
            <person name="Pallen M.J."/>
        </authorList>
    </citation>
    <scope>NUCLEOTIDE SEQUENCE</scope>
    <source>
        <strain evidence="2">ChiW3-316</strain>
    </source>
</reference>
<protein>
    <submittedName>
        <fullName evidence="2">DUF2833 domain-containing protein</fullName>
    </submittedName>
</protein>
<dbReference type="InterPro" id="IPR020335">
    <property type="entry name" value="Phage_T7_Gp13"/>
</dbReference>